<keyword evidence="2" id="KW-0805">Transcription regulation</keyword>
<organism evidence="7 8">
    <name type="scientific">Paenibacillus sabuli</name>
    <dbReference type="NCBI Taxonomy" id="2772509"/>
    <lineage>
        <taxon>Bacteria</taxon>
        <taxon>Bacillati</taxon>
        <taxon>Bacillota</taxon>
        <taxon>Bacilli</taxon>
        <taxon>Bacillales</taxon>
        <taxon>Paenibacillaceae</taxon>
        <taxon>Paenibacillus</taxon>
    </lineage>
</organism>
<dbReference type="Gene3D" id="1.10.1740.10">
    <property type="match status" value="1"/>
</dbReference>
<dbReference type="NCBIfam" id="TIGR02937">
    <property type="entry name" value="sigma70-ECF"/>
    <property type="match status" value="1"/>
</dbReference>
<dbReference type="PANTHER" id="PTHR43133:SF51">
    <property type="entry name" value="RNA POLYMERASE SIGMA FACTOR"/>
    <property type="match status" value="1"/>
</dbReference>
<proteinExistence type="inferred from homology"/>
<sequence>MKSWLSQENDPSGVELEKHEALLRDLYNQMIRVAYSRVRNKSDAHDVVQEAWVNMLAKRDSLREQSKLAAWAKTITANVAHNVNRRYAGGRAHCALSEEQEESGSPSPTEAELMLEISELLGALDPRSRTMILYKFYYGFKDQEIADAMNMPLGTVKARIHRSKQRLKQSATAANDG</sequence>
<evidence type="ECO:0000256" key="3">
    <source>
        <dbReference type="ARBA" id="ARBA00023082"/>
    </source>
</evidence>
<dbReference type="CDD" id="cd06171">
    <property type="entry name" value="Sigma70_r4"/>
    <property type="match status" value="1"/>
</dbReference>
<dbReference type="SUPFAM" id="SSF88659">
    <property type="entry name" value="Sigma3 and sigma4 domains of RNA polymerase sigma factors"/>
    <property type="match status" value="1"/>
</dbReference>
<dbReference type="Proteomes" id="UP000621560">
    <property type="component" value="Unassembled WGS sequence"/>
</dbReference>
<evidence type="ECO:0000256" key="2">
    <source>
        <dbReference type="ARBA" id="ARBA00023015"/>
    </source>
</evidence>
<dbReference type="GO" id="GO:0006352">
    <property type="term" value="P:DNA-templated transcription initiation"/>
    <property type="evidence" value="ECO:0007669"/>
    <property type="project" value="InterPro"/>
</dbReference>
<dbReference type="InterPro" id="IPR013249">
    <property type="entry name" value="RNA_pol_sigma70_r4_t2"/>
</dbReference>
<accession>A0A927BT05</accession>
<gene>
    <name evidence="7" type="ORF">IDH44_11170</name>
</gene>
<dbReference type="AlphaFoldDB" id="A0A927BT05"/>
<evidence type="ECO:0000256" key="1">
    <source>
        <dbReference type="ARBA" id="ARBA00010641"/>
    </source>
</evidence>
<evidence type="ECO:0000256" key="4">
    <source>
        <dbReference type="ARBA" id="ARBA00023163"/>
    </source>
</evidence>
<dbReference type="GO" id="GO:0016987">
    <property type="term" value="F:sigma factor activity"/>
    <property type="evidence" value="ECO:0007669"/>
    <property type="project" value="UniProtKB-KW"/>
</dbReference>
<dbReference type="InterPro" id="IPR014284">
    <property type="entry name" value="RNA_pol_sigma-70_dom"/>
</dbReference>
<reference evidence="7" key="1">
    <citation type="submission" date="2020-09" db="EMBL/GenBank/DDBJ databases">
        <title>A novel bacterium of genus Paenibacillus, isolated from South China Sea.</title>
        <authorList>
            <person name="Huang H."/>
            <person name="Mo K."/>
            <person name="Hu Y."/>
        </authorList>
    </citation>
    <scope>NUCLEOTIDE SEQUENCE</scope>
    <source>
        <strain evidence="7">IB182496</strain>
    </source>
</reference>
<keyword evidence="8" id="KW-1185">Reference proteome</keyword>
<dbReference type="Gene3D" id="1.10.10.10">
    <property type="entry name" value="Winged helix-like DNA-binding domain superfamily/Winged helix DNA-binding domain"/>
    <property type="match status" value="1"/>
</dbReference>
<dbReference type="InterPro" id="IPR039425">
    <property type="entry name" value="RNA_pol_sigma-70-like"/>
</dbReference>
<evidence type="ECO:0000259" key="5">
    <source>
        <dbReference type="Pfam" id="PF04542"/>
    </source>
</evidence>
<dbReference type="SUPFAM" id="SSF88946">
    <property type="entry name" value="Sigma2 domain of RNA polymerase sigma factors"/>
    <property type="match status" value="1"/>
</dbReference>
<keyword evidence="4" id="KW-0804">Transcription</keyword>
<dbReference type="InterPro" id="IPR036388">
    <property type="entry name" value="WH-like_DNA-bd_sf"/>
</dbReference>
<dbReference type="InterPro" id="IPR013325">
    <property type="entry name" value="RNA_pol_sigma_r2"/>
</dbReference>
<name>A0A927BT05_9BACL</name>
<comment type="caution">
    <text evidence="7">The sequence shown here is derived from an EMBL/GenBank/DDBJ whole genome shotgun (WGS) entry which is preliminary data.</text>
</comment>
<evidence type="ECO:0000313" key="8">
    <source>
        <dbReference type="Proteomes" id="UP000621560"/>
    </source>
</evidence>
<feature type="domain" description="RNA polymerase sigma factor 70 region 4 type 2" evidence="6">
    <location>
        <begin position="115"/>
        <end position="167"/>
    </location>
</feature>
<dbReference type="Pfam" id="PF04542">
    <property type="entry name" value="Sigma70_r2"/>
    <property type="match status" value="1"/>
</dbReference>
<protein>
    <submittedName>
        <fullName evidence="7">RNA polymerase sigma factor</fullName>
    </submittedName>
</protein>
<dbReference type="InterPro" id="IPR007627">
    <property type="entry name" value="RNA_pol_sigma70_r2"/>
</dbReference>
<dbReference type="EMBL" id="JACXIZ010000017">
    <property type="protein sequence ID" value="MBD2845752.1"/>
    <property type="molecule type" value="Genomic_DNA"/>
</dbReference>
<evidence type="ECO:0000259" key="6">
    <source>
        <dbReference type="Pfam" id="PF08281"/>
    </source>
</evidence>
<dbReference type="PANTHER" id="PTHR43133">
    <property type="entry name" value="RNA POLYMERASE ECF-TYPE SIGMA FACTO"/>
    <property type="match status" value="1"/>
</dbReference>
<dbReference type="InterPro" id="IPR013324">
    <property type="entry name" value="RNA_pol_sigma_r3/r4-like"/>
</dbReference>
<dbReference type="Pfam" id="PF08281">
    <property type="entry name" value="Sigma70_r4_2"/>
    <property type="match status" value="1"/>
</dbReference>
<dbReference type="GO" id="GO:0003677">
    <property type="term" value="F:DNA binding"/>
    <property type="evidence" value="ECO:0007669"/>
    <property type="project" value="InterPro"/>
</dbReference>
<evidence type="ECO:0000313" key="7">
    <source>
        <dbReference type="EMBL" id="MBD2845752.1"/>
    </source>
</evidence>
<feature type="domain" description="RNA polymerase sigma-70 region 2" evidence="5">
    <location>
        <begin position="23"/>
        <end position="85"/>
    </location>
</feature>
<dbReference type="RefSeq" id="WP_190917621.1">
    <property type="nucleotide sequence ID" value="NZ_JACXIZ010000017.1"/>
</dbReference>
<comment type="similarity">
    <text evidence="1">Belongs to the sigma-70 factor family. ECF subfamily.</text>
</comment>
<keyword evidence="3" id="KW-0731">Sigma factor</keyword>